<sequence>MSKDRSKAEKKIDEKAKEMDKQAQEAKGKLRLARELAEQTYDFGLLLNFKATWQASLALPWGLSAAGAAATRTFVDAGDAEGTARATALMVKLGLLNLVRDIVANLSKQDRADVVSQVTLALLNQGEFSVVSKINNALITAGYTKESADVAAVMGSQVTSSFFSSLKEAGANLLPDIWGKDGSPANSSASQESDHGIGDMGIDSEKRVVQSHTL</sequence>
<protein>
    <submittedName>
        <fullName evidence="2">Uncharacterized protein</fullName>
    </submittedName>
</protein>
<dbReference type="AlphaFoldDB" id="A0AAV1HVE3"/>
<feature type="compositionally biased region" description="Basic and acidic residues" evidence="1">
    <location>
        <begin position="192"/>
        <end position="202"/>
    </location>
</feature>
<reference evidence="2 3" key="1">
    <citation type="submission" date="2023-10" db="EMBL/GenBank/DDBJ databases">
        <authorList>
            <person name="Maclean D."/>
            <person name="Macfadyen A."/>
        </authorList>
    </citation>
    <scope>NUCLEOTIDE SEQUENCE [LARGE SCALE GENOMIC DNA]</scope>
</reference>
<evidence type="ECO:0000313" key="2">
    <source>
        <dbReference type="EMBL" id="CAK0739835.1"/>
    </source>
</evidence>
<evidence type="ECO:0000313" key="3">
    <source>
        <dbReference type="Proteomes" id="UP001314263"/>
    </source>
</evidence>
<evidence type="ECO:0000256" key="1">
    <source>
        <dbReference type="SAM" id="MobiDB-lite"/>
    </source>
</evidence>
<comment type="caution">
    <text evidence="2">The sequence shown here is derived from an EMBL/GenBank/DDBJ whole genome shotgun (WGS) entry which is preliminary data.</text>
</comment>
<feature type="region of interest" description="Disordered" evidence="1">
    <location>
        <begin position="1"/>
        <end position="24"/>
    </location>
</feature>
<dbReference type="Proteomes" id="UP001314263">
    <property type="component" value="Unassembled WGS sequence"/>
</dbReference>
<proteinExistence type="predicted"/>
<dbReference type="EMBL" id="CAUYUE010000002">
    <property type="protein sequence ID" value="CAK0739835.1"/>
    <property type="molecule type" value="Genomic_DNA"/>
</dbReference>
<gene>
    <name evidence="2" type="ORF">CVIRNUC_001200</name>
</gene>
<feature type="region of interest" description="Disordered" evidence="1">
    <location>
        <begin position="182"/>
        <end position="202"/>
    </location>
</feature>
<keyword evidence="3" id="KW-1185">Reference proteome</keyword>
<accession>A0AAV1HVE3</accession>
<name>A0AAV1HVE3_9CHLO</name>
<organism evidence="2 3">
    <name type="scientific">Coccomyxa viridis</name>
    <dbReference type="NCBI Taxonomy" id="1274662"/>
    <lineage>
        <taxon>Eukaryota</taxon>
        <taxon>Viridiplantae</taxon>
        <taxon>Chlorophyta</taxon>
        <taxon>core chlorophytes</taxon>
        <taxon>Trebouxiophyceae</taxon>
        <taxon>Trebouxiophyceae incertae sedis</taxon>
        <taxon>Coccomyxaceae</taxon>
        <taxon>Coccomyxa</taxon>
    </lineage>
</organism>